<dbReference type="InterPro" id="IPR000847">
    <property type="entry name" value="LysR_HTH_N"/>
</dbReference>
<dbReference type="Proteomes" id="UP001254257">
    <property type="component" value="Unassembled WGS sequence"/>
</dbReference>
<evidence type="ECO:0000259" key="5">
    <source>
        <dbReference type="PROSITE" id="PS50931"/>
    </source>
</evidence>
<dbReference type="InterPro" id="IPR005119">
    <property type="entry name" value="LysR_subst-bd"/>
</dbReference>
<dbReference type="PANTHER" id="PTHR30419">
    <property type="entry name" value="HTH-TYPE TRANSCRIPTIONAL REGULATOR YBHD"/>
    <property type="match status" value="1"/>
</dbReference>
<dbReference type="Gene3D" id="1.10.10.10">
    <property type="entry name" value="Winged helix-like DNA-binding domain superfamily/Winged helix DNA-binding domain"/>
    <property type="match status" value="1"/>
</dbReference>
<dbReference type="InterPro" id="IPR036388">
    <property type="entry name" value="WH-like_DNA-bd_sf"/>
</dbReference>
<keyword evidence="2" id="KW-0805">Transcription regulation</keyword>
<evidence type="ECO:0000256" key="3">
    <source>
        <dbReference type="ARBA" id="ARBA00023125"/>
    </source>
</evidence>
<dbReference type="InterPro" id="IPR036390">
    <property type="entry name" value="WH_DNA-bd_sf"/>
</dbReference>
<dbReference type="PROSITE" id="PS50931">
    <property type="entry name" value="HTH_LYSR"/>
    <property type="match status" value="1"/>
</dbReference>
<sequence>MYVLAMKNFTLKQLRYIVTVAAGGSIAEAAEAHAISASSIREAIAFAEAKLAAPLFRRTPARGVALTAEGQHFAALAEQFLAAHDAFEHAALRIPHEWQTEMRIGVVATAAAAIIPPLLLHLASRAPQARFRLEEMSSEEVATRVRSGELLAGLAFNDAMTVDLAFVPIMRAPIHAGLHRGHGLAGAASVTLAALQEEPYILLDFPGARAYYAGLFEQHGLKPALRYVVNSRELAAELVAAGLGYSLFNMPPSPRMRASETIARVPLDTSYWCPSFGLFYARQYRAMPMIRELVGAIRQLRSEIAARPGH</sequence>
<dbReference type="EMBL" id="JAWDID010000030">
    <property type="protein sequence ID" value="MDU0341891.1"/>
    <property type="molecule type" value="Genomic_DNA"/>
</dbReference>
<protein>
    <submittedName>
        <fullName evidence="6">LysR substrate-binding domain-containing protein</fullName>
    </submittedName>
</protein>
<evidence type="ECO:0000313" key="7">
    <source>
        <dbReference type="Proteomes" id="UP001254257"/>
    </source>
</evidence>
<dbReference type="RefSeq" id="WP_316019695.1">
    <property type="nucleotide sequence ID" value="NZ_JAWDID010000030.1"/>
</dbReference>
<dbReference type="Gene3D" id="3.40.190.290">
    <property type="match status" value="1"/>
</dbReference>
<evidence type="ECO:0000256" key="1">
    <source>
        <dbReference type="ARBA" id="ARBA00009437"/>
    </source>
</evidence>
<reference evidence="6 7" key="1">
    <citation type="submission" date="2023-09" db="EMBL/GenBank/DDBJ databases">
        <title>Whole genome shotgun sequencing (WGS) of Bosea sp. ZW T0_25, isolated from stored onions (Allium cepa).</title>
        <authorList>
            <person name="Stoll D.A."/>
            <person name="Huch M."/>
        </authorList>
    </citation>
    <scope>NUCLEOTIDE SEQUENCE [LARGE SCALE GENOMIC DNA]</scope>
    <source>
        <strain evidence="6 7">ZW T0_25</strain>
    </source>
</reference>
<evidence type="ECO:0000256" key="4">
    <source>
        <dbReference type="ARBA" id="ARBA00023163"/>
    </source>
</evidence>
<dbReference type="SUPFAM" id="SSF53850">
    <property type="entry name" value="Periplasmic binding protein-like II"/>
    <property type="match status" value="1"/>
</dbReference>
<accession>A0ABU3SAY9</accession>
<keyword evidence="3" id="KW-0238">DNA-binding</keyword>
<proteinExistence type="inferred from homology"/>
<comment type="caution">
    <text evidence="6">The sequence shown here is derived from an EMBL/GenBank/DDBJ whole genome shotgun (WGS) entry which is preliminary data.</text>
</comment>
<organism evidence="6 7">
    <name type="scientific">Bosea rubneri</name>
    <dbReference type="NCBI Taxonomy" id="3075434"/>
    <lineage>
        <taxon>Bacteria</taxon>
        <taxon>Pseudomonadati</taxon>
        <taxon>Pseudomonadota</taxon>
        <taxon>Alphaproteobacteria</taxon>
        <taxon>Hyphomicrobiales</taxon>
        <taxon>Boseaceae</taxon>
        <taxon>Bosea</taxon>
    </lineage>
</organism>
<comment type="similarity">
    <text evidence="1">Belongs to the LysR transcriptional regulatory family.</text>
</comment>
<evidence type="ECO:0000256" key="2">
    <source>
        <dbReference type="ARBA" id="ARBA00023015"/>
    </source>
</evidence>
<dbReference type="Pfam" id="PF00126">
    <property type="entry name" value="HTH_1"/>
    <property type="match status" value="1"/>
</dbReference>
<keyword evidence="4" id="KW-0804">Transcription</keyword>
<dbReference type="Pfam" id="PF03466">
    <property type="entry name" value="LysR_substrate"/>
    <property type="match status" value="1"/>
</dbReference>
<dbReference type="SUPFAM" id="SSF46785">
    <property type="entry name" value="Winged helix' DNA-binding domain"/>
    <property type="match status" value="1"/>
</dbReference>
<feature type="domain" description="HTH lysR-type" evidence="5">
    <location>
        <begin position="9"/>
        <end position="67"/>
    </location>
</feature>
<gene>
    <name evidence="6" type="ORF">RKE40_18485</name>
</gene>
<name>A0ABU3SAY9_9HYPH</name>
<evidence type="ECO:0000313" key="6">
    <source>
        <dbReference type="EMBL" id="MDU0341891.1"/>
    </source>
</evidence>
<dbReference type="InterPro" id="IPR050950">
    <property type="entry name" value="HTH-type_LysR_regulators"/>
</dbReference>
<keyword evidence="7" id="KW-1185">Reference proteome</keyword>